<evidence type="ECO:0000313" key="2">
    <source>
        <dbReference type="EMBL" id="UPV76854.1"/>
    </source>
</evidence>
<dbReference type="AlphaFoldDB" id="A0A8U0I2G0"/>
<keyword evidence="3" id="KW-1185">Reference proteome</keyword>
<keyword evidence="1" id="KW-0812">Transmembrane</keyword>
<dbReference type="KEGG" id="halx:M0R89_20515"/>
<keyword evidence="1" id="KW-1133">Transmembrane helix</keyword>
<accession>A0A8U0I2G0</accession>
<dbReference type="RefSeq" id="WP_248652887.1">
    <property type="nucleotide sequence ID" value="NZ_CP096661.1"/>
</dbReference>
<organism evidence="2 3">
    <name type="scientific">Halorussus limi</name>
    <dbReference type="NCBI Taxonomy" id="2938695"/>
    <lineage>
        <taxon>Archaea</taxon>
        <taxon>Methanobacteriati</taxon>
        <taxon>Methanobacteriota</taxon>
        <taxon>Stenosarchaea group</taxon>
        <taxon>Halobacteria</taxon>
        <taxon>Halobacteriales</taxon>
        <taxon>Haladaptataceae</taxon>
        <taxon>Halorussus</taxon>
    </lineage>
</organism>
<proteinExistence type="predicted"/>
<feature type="transmembrane region" description="Helical" evidence="1">
    <location>
        <begin position="133"/>
        <end position="151"/>
    </location>
</feature>
<dbReference type="GeneID" id="72187636"/>
<feature type="transmembrane region" description="Helical" evidence="1">
    <location>
        <begin position="343"/>
        <end position="361"/>
    </location>
</feature>
<keyword evidence="2" id="KW-0614">Plasmid</keyword>
<feature type="transmembrane region" description="Helical" evidence="1">
    <location>
        <begin position="373"/>
        <end position="397"/>
    </location>
</feature>
<feature type="transmembrane region" description="Helical" evidence="1">
    <location>
        <begin position="208"/>
        <end position="229"/>
    </location>
</feature>
<geneLocation type="plasmid" evidence="2 3">
    <name>unnamed2</name>
</geneLocation>
<feature type="transmembrane region" description="Helical" evidence="1">
    <location>
        <begin position="288"/>
        <end position="313"/>
    </location>
</feature>
<feature type="transmembrane region" description="Helical" evidence="1">
    <location>
        <begin position="453"/>
        <end position="472"/>
    </location>
</feature>
<reference evidence="2 3" key="1">
    <citation type="submission" date="2022-04" db="EMBL/GenBank/DDBJ databases">
        <title>Diverse halophilic archaea isolated from saline environments.</title>
        <authorList>
            <person name="Cui H.-L."/>
        </authorList>
    </citation>
    <scope>NUCLEOTIDE SEQUENCE [LARGE SCALE GENOMIC DNA]</scope>
    <source>
        <strain evidence="2 3">XZYJT49</strain>
        <plasmid evidence="2 3">unnamed2</plasmid>
    </source>
</reference>
<name>A0A8U0I2G0_9EURY</name>
<gene>
    <name evidence="2" type="ORF">M0R89_20515</name>
</gene>
<sequence>MSTRLGRAFSDLRIDTTMAGLGVLVASLLFPLRFFASQIYIETIPVVLGVACLLYLAGVRTETRDDHALPRLPARVSAFLPSVVFLGAAALVVVAVRAGERSLLFYDIAGVLGTLVVGQALFVGDEEFDRNWLLAQVVVLAAAIRLPALYVNPGFIGIDLWTHVPRLADAILTEGTLDAIDDNKHYAAPFYHLYVVASSLLYGSSLRIALHLSLGLVVPLASLFVYATANLFTGERWAVLAAALYAVADYPIEWGIHVIPTSQGLFMFLGVAYMVVRLMRIENRLRDFLLLSVVSVAIILTHQVSTFIMLVLLGSTLAARLLVEYGPFAGSASVFNPFDGEKTVRILGLLVFDAGFTLFMWSFTPYAGADQPFLSLVLSYLMETLASSAGFLNLVGGASRSSGGGAASAAPTLVEQVALYVDTTGFLLFMLLTFVGCLYVVHRKRASQATFTLLVSTAVMLVFVLGLPMFGIDNFVPQRWIAFMYAPMAVLGVVGLRYLSRSLDSRLFVALAVVLALAFPSVMVMSSNGTVDDPVFPGERERLSYTEQELAAVDTIGAMTGSPDRDELTGRQILHTDHPYQTVFTRTRSYPAAPAVVNESRPVTHDLVVYREYQRRGASFFLTGENGSGKIRDIPQSRLCRPTMGEVYANGDVTMCSTP</sequence>
<evidence type="ECO:0000256" key="1">
    <source>
        <dbReference type="SAM" id="Phobius"/>
    </source>
</evidence>
<dbReference type="EMBL" id="CP096661">
    <property type="protein sequence ID" value="UPV76854.1"/>
    <property type="molecule type" value="Genomic_DNA"/>
</dbReference>
<protein>
    <submittedName>
        <fullName evidence="2">Uncharacterized protein</fullName>
    </submittedName>
</protein>
<keyword evidence="1" id="KW-0472">Membrane</keyword>
<feature type="transmembrane region" description="Helical" evidence="1">
    <location>
        <begin position="254"/>
        <end position="276"/>
    </location>
</feature>
<feature type="transmembrane region" description="Helical" evidence="1">
    <location>
        <begin position="417"/>
        <end position="441"/>
    </location>
</feature>
<feature type="transmembrane region" description="Helical" evidence="1">
    <location>
        <begin position="507"/>
        <end position="525"/>
    </location>
</feature>
<feature type="transmembrane region" description="Helical" evidence="1">
    <location>
        <begin position="12"/>
        <end position="32"/>
    </location>
</feature>
<feature type="transmembrane region" description="Helical" evidence="1">
    <location>
        <begin position="39"/>
        <end position="58"/>
    </location>
</feature>
<feature type="transmembrane region" description="Helical" evidence="1">
    <location>
        <begin position="103"/>
        <end position="121"/>
    </location>
</feature>
<dbReference type="Proteomes" id="UP000830729">
    <property type="component" value="Plasmid unnamed2"/>
</dbReference>
<evidence type="ECO:0000313" key="3">
    <source>
        <dbReference type="Proteomes" id="UP000830729"/>
    </source>
</evidence>
<feature type="transmembrane region" description="Helical" evidence="1">
    <location>
        <begin position="78"/>
        <end position="96"/>
    </location>
</feature>
<feature type="transmembrane region" description="Helical" evidence="1">
    <location>
        <begin position="478"/>
        <end position="500"/>
    </location>
</feature>